<accession>A0A6A4KT71</accession>
<protein>
    <recommendedName>
        <fullName evidence="2">Purple acid phosphatase C-terminal domain-containing protein</fullName>
    </recommendedName>
</protein>
<dbReference type="OrthoDB" id="45007at2759"/>
<keyword evidence="4" id="KW-1185">Reference proteome</keyword>
<dbReference type="PANTHER" id="PTHR22953:SF86">
    <property type="entry name" value="PURPLE ACID PHOSPHATASE 10"/>
    <property type="match status" value="1"/>
</dbReference>
<evidence type="ECO:0000313" key="3">
    <source>
        <dbReference type="EMBL" id="KAE9447284.1"/>
    </source>
</evidence>
<evidence type="ECO:0000259" key="2">
    <source>
        <dbReference type="Pfam" id="PF14008"/>
    </source>
</evidence>
<dbReference type="Proteomes" id="UP000428333">
    <property type="component" value="Linkage Group LG13"/>
</dbReference>
<dbReference type="InterPro" id="IPR025733">
    <property type="entry name" value="PAPs_C"/>
</dbReference>
<dbReference type="PANTHER" id="PTHR22953">
    <property type="entry name" value="ACID PHOSPHATASE RELATED"/>
    <property type="match status" value="1"/>
</dbReference>
<name>A0A6A4KT71_9ERIC</name>
<gene>
    <name evidence="3" type="ORF">C3L33_20796</name>
</gene>
<dbReference type="AlphaFoldDB" id="A0A6A4KT71"/>
<evidence type="ECO:0000256" key="1">
    <source>
        <dbReference type="ARBA" id="ARBA00022729"/>
    </source>
</evidence>
<evidence type="ECO:0000313" key="4">
    <source>
        <dbReference type="Proteomes" id="UP000428333"/>
    </source>
</evidence>
<comment type="caution">
    <text evidence="3">The sequence shown here is derived from an EMBL/GenBank/DDBJ whole genome shotgun (WGS) entry which is preliminary data.</text>
</comment>
<dbReference type="EMBL" id="QEFC01003700">
    <property type="protein sequence ID" value="KAE9447284.1"/>
    <property type="molecule type" value="Genomic_DNA"/>
</dbReference>
<dbReference type="InterPro" id="IPR029052">
    <property type="entry name" value="Metallo-depent_PP-like"/>
</dbReference>
<feature type="domain" description="Purple acid phosphatase C-terminal" evidence="2">
    <location>
        <begin position="79"/>
        <end position="128"/>
    </location>
</feature>
<keyword evidence="1" id="KW-0732">Signal</keyword>
<dbReference type="InterPro" id="IPR039331">
    <property type="entry name" value="PAPs-like"/>
</dbReference>
<dbReference type="Pfam" id="PF14008">
    <property type="entry name" value="Metallophos_C"/>
    <property type="match status" value="1"/>
</dbReference>
<feature type="non-terminal residue" evidence="3">
    <location>
        <position position="1"/>
    </location>
</feature>
<dbReference type="SUPFAM" id="SSF56300">
    <property type="entry name" value="Metallo-dependent phosphatases"/>
    <property type="match status" value="1"/>
</dbReference>
<organism evidence="3 4">
    <name type="scientific">Rhododendron williamsianum</name>
    <dbReference type="NCBI Taxonomy" id="262921"/>
    <lineage>
        <taxon>Eukaryota</taxon>
        <taxon>Viridiplantae</taxon>
        <taxon>Streptophyta</taxon>
        <taxon>Embryophyta</taxon>
        <taxon>Tracheophyta</taxon>
        <taxon>Spermatophyta</taxon>
        <taxon>Magnoliopsida</taxon>
        <taxon>eudicotyledons</taxon>
        <taxon>Gunneridae</taxon>
        <taxon>Pentapetalae</taxon>
        <taxon>asterids</taxon>
        <taxon>Ericales</taxon>
        <taxon>Ericaceae</taxon>
        <taxon>Ericoideae</taxon>
        <taxon>Rhodoreae</taxon>
        <taxon>Rhododendron</taxon>
    </lineage>
</organism>
<proteinExistence type="predicted"/>
<sequence>MNPNAGGACLLGQTKVRARLYGLGHKRWSEGETMRVIYEPWFVQYKVDVVFAGRVDAHELLPRALFIICAPVRDQSASVCITIGDGCMTEPQPKYSAFREASFGHAIFNIKKRTHAYYSWHRNQDGYAVEADSLWFFNRYWHPVDDSTRVQR</sequence>
<dbReference type="Gene3D" id="3.60.21.10">
    <property type="match status" value="1"/>
</dbReference>
<reference evidence="3 4" key="1">
    <citation type="journal article" date="2019" name="Genome Biol. Evol.">
        <title>The Rhododendron genome and chromosomal organization provide insight into shared whole-genome duplications across the heath family (Ericaceae).</title>
        <authorList>
            <person name="Soza V.L."/>
            <person name="Lindsley D."/>
            <person name="Waalkes A."/>
            <person name="Ramage E."/>
            <person name="Patwardhan R.P."/>
            <person name="Burton J.N."/>
            <person name="Adey A."/>
            <person name="Kumar A."/>
            <person name="Qiu R."/>
            <person name="Shendure J."/>
            <person name="Hall B."/>
        </authorList>
    </citation>
    <scope>NUCLEOTIDE SEQUENCE [LARGE SCALE GENOMIC DNA]</scope>
    <source>
        <strain evidence="3">RSF 1966-606</strain>
    </source>
</reference>
<dbReference type="GO" id="GO:0003993">
    <property type="term" value="F:acid phosphatase activity"/>
    <property type="evidence" value="ECO:0007669"/>
    <property type="project" value="InterPro"/>
</dbReference>